<feature type="zinc finger region" description="C3H1-type" evidence="6">
    <location>
        <begin position="1947"/>
        <end position="1976"/>
    </location>
</feature>
<accession>A0AAD6RD41</accession>
<feature type="region of interest" description="Disordered" evidence="7">
    <location>
        <begin position="870"/>
        <end position="916"/>
    </location>
</feature>
<feature type="region of interest" description="Disordered" evidence="7">
    <location>
        <begin position="987"/>
        <end position="1051"/>
    </location>
</feature>
<dbReference type="SMART" id="SM00356">
    <property type="entry name" value="ZnF_C3H1"/>
    <property type="match status" value="5"/>
</dbReference>
<dbReference type="GO" id="GO:0005634">
    <property type="term" value="C:nucleus"/>
    <property type="evidence" value="ECO:0007669"/>
    <property type="project" value="TreeGrafter"/>
</dbReference>
<dbReference type="PROSITE" id="PS50103">
    <property type="entry name" value="ZF_C3H1"/>
    <property type="match status" value="3"/>
</dbReference>
<dbReference type="Proteomes" id="UP001164929">
    <property type="component" value="Chromosome 2"/>
</dbReference>
<feature type="compositionally biased region" description="Polar residues" evidence="7">
    <location>
        <begin position="1443"/>
        <end position="1455"/>
    </location>
</feature>
<feature type="compositionally biased region" description="Pro residues" evidence="7">
    <location>
        <begin position="111"/>
        <end position="125"/>
    </location>
</feature>
<feature type="compositionally biased region" description="Polar residues" evidence="7">
    <location>
        <begin position="254"/>
        <end position="269"/>
    </location>
</feature>
<dbReference type="GO" id="GO:0003677">
    <property type="term" value="F:DNA binding"/>
    <property type="evidence" value="ECO:0007669"/>
    <property type="project" value="UniProtKB-KW"/>
</dbReference>
<feature type="region of interest" description="Disordered" evidence="7">
    <location>
        <begin position="382"/>
        <end position="429"/>
    </location>
</feature>
<feature type="zinc finger region" description="C3H1-type" evidence="6">
    <location>
        <begin position="2051"/>
        <end position="2079"/>
    </location>
</feature>
<evidence type="ECO:0000256" key="7">
    <source>
        <dbReference type="SAM" id="MobiDB-lite"/>
    </source>
</evidence>
<evidence type="ECO:0000256" key="1">
    <source>
        <dbReference type="ARBA" id="ARBA00022723"/>
    </source>
</evidence>
<evidence type="ECO:0000313" key="10">
    <source>
        <dbReference type="Proteomes" id="UP001164929"/>
    </source>
</evidence>
<feature type="region of interest" description="Disordered" evidence="7">
    <location>
        <begin position="238"/>
        <end position="270"/>
    </location>
</feature>
<feature type="compositionally biased region" description="Low complexity" evidence="7">
    <location>
        <begin position="1366"/>
        <end position="1375"/>
    </location>
</feature>
<keyword evidence="2" id="KW-0677">Repeat</keyword>
<feature type="compositionally biased region" description="Basic and acidic residues" evidence="7">
    <location>
        <begin position="387"/>
        <end position="427"/>
    </location>
</feature>
<evidence type="ECO:0000256" key="2">
    <source>
        <dbReference type="ARBA" id="ARBA00022737"/>
    </source>
</evidence>
<feature type="domain" description="C3H1-type" evidence="8">
    <location>
        <begin position="2051"/>
        <end position="2079"/>
    </location>
</feature>
<feature type="compositionally biased region" description="Basic and acidic residues" evidence="7">
    <location>
        <begin position="504"/>
        <end position="514"/>
    </location>
</feature>
<feature type="region of interest" description="Disordered" evidence="7">
    <location>
        <begin position="300"/>
        <end position="361"/>
    </location>
</feature>
<feature type="region of interest" description="Disordered" evidence="7">
    <location>
        <begin position="172"/>
        <end position="193"/>
    </location>
</feature>
<keyword evidence="1 6" id="KW-0479">Metal-binding</keyword>
<dbReference type="PANTHER" id="PTHR46156">
    <property type="entry name" value="CCCH ZINGC FINGER"/>
    <property type="match status" value="1"/>
</dbReference>
<feature type="compositionally biased region" description="Polar residues" evidence="7">
    <location>
        <begin position="128"/>
        <end position="143"/>
    </location>
</feature>
<dbReference type="Gene3D" id="4.10.1000.10">
    <property type="entry name" value="Zinc finger, CCCH-type"/>
    <property type="match status" value="2"/>
</dbReference>
<feature type="region of interest" description="Disordered" evidence="7">
    <location>
        <begin position="1199"/>
        <end position="1218"/>
    </location>
</feature>
<evidence type="ECO:0000313" key="9">
    <source>
        <dbReference type="EMBL" id="KAJ7006558.1"/>
    </source>
</evidence>
<dbReference type="FunFam" id="4.10.1000.10:FF:000008">
    <property type="entry name" value="zinc finger CCCH domain-containing protein 3"/>
    <property type="match status" value="1"/>
</dbReference>
<feature type="compositionally biased region" description="Basic and acidic residues" evidence="7">
    <location>
        <begin position="321"/>
        <end position="347"/>
    </location>
</feature>
<name>A0AAD6RD41_9ROSI</name>
<dbReference type="EMBL" id="JAQIZT010000002">
    <property type="protein sequence ID" value="KAJ7006558.1"/>
    <property type="molecule type" value="Genomic_DNA"/>
</dbReference>
<feature type="region of interest" description="Disordered" evidence="7">
    <location>
        <begin position="574"/>
        <end position="611"/>
    </location>
</feature>
<evidence type="ECO:0000259" key="8">
    <source>
        <dbReference type="PROSITE" id="PS50103"/>
    </source>
</evidence>
<comment type="caution">
    <text evidence="9">The sequence shown here is derived from an EMBL/GenBank/DDBJ whole genome shotgun (WGS) entry which is preliminary data.</text>
</comment>
<feature type="region of interest" description="Disordered" evidence="7">
    <location>
        <begin position="1366"/>
        <end position="1512"/>
    </location>
</feature>
<dbReference type="InterPro" id="IPR000571">
    <property type="entry name" value="Znf_CCCH"/>
</dbReference>
<feature type="compositionally biased region" description="Polar residues" evidence="7">
    <location>
        <begin position="1492"/>
        <end position="1508"/>
    </location>
</feature>
<feature type="domain" description="C3H1-type" evidence="8">
    <location>
        <begin position="2002"/>
        <end position="2028"/>
    </location>
</feature>
<organism evidence="9 10">
    <name type="scientific">Populus alba x Populus x berolinensis</name>
    <dbReference type="NCBI Taxonomy" id="444605"/>
    <lineage>
        <taxon>Eukaryota</taxon>
        <taxon>Viridiplantae</taxon>
        <taxon>Streptophyta</taxon>
        <taxon>Embryophyta</taxon>
        <taxon>Tracheophyta</taxon>
        <taxon>Spermatophyta</taxon>
        <taxon>Magnoliopsida</taxon>
        <taxon>eudicotyledons</taxon>
        <taxon>Gunneridae</taxon>
        <taxon>Pentapetalae</taxon>
        <taxon>rosids</taxon>
        <taxon>fabids</taxon>
        <taxon>Malpighiales</taxon>
        <taxon>Salicaceae</taxon>
        <taxon>Saliceae</taxon>
        <taxon>Populus</taxon>
    </lineage>
</organism>
<dbReference type="FunFam" id="4.10.1000.10:FF:000022">
    <property type="entry name" value="Zinc finger CCCH domain-containing protein 7"/>
    <property type="match status" value="1"/>
</dbReference>
<evidence type="ECO:0000256" key="6">
    <source>
        <dbReference type="PROSITE-ProRule" id="PRU00723"/>
    </source>
</evidence>
<feature type="zinc finger region" description="C3H1-type" evidence="6">
    <location>
        <begin position="2002"/>
        <end position="2028"/>
    </location>
</feature>
<feature type="compositionally biased region" description="Basic and acidic residues" evidence="7">
    <location>
        <begin position="895"/>
        <end position="905"/>
    </location>
</feature>
<keyword evidence="4 6" id="KW-0862">Zinc</keyword>
<dbReference type="PANTHER" id="PTHR46156:SF1">
    <property type="entry name" value="ZINC FINGER CCCH DOMAIN-CONTAINING PROTEIN 3"/>
    <property type="match status" value="1"/>
</dbReference>
<feature type="compositionally biased region" description="Basic and acidic residues" evidence="7">
    <location>
        <begin position="1456"/>
        <end position="1470"/>
    </location>
</feature>
<feature type="compositionally biased region" description="Polar residues" evidence="7">
    <location>
        <begin position="1032"/>
        <end position="1047"/>
    </location>
</feature>
<protein>
    <recommendedName>
        <fullName evidence="8">C3H1-type domain-containing protein</fullName>
    </recommendedName>
</protein>
<keyword evidence="5" id="KW-0238">DNA-binding</keyword>
<evidence type="ECO:0000256" key="5">
    <source>
        <dbReference type="ARBA" id="ARBA00023125"/>
    </source>
</evidence>
<sequence length="2181" mass="239558">MVLKPNAISDFFFKSTNRKQERINHTRKQPAESVTKRDHPLVPFFHNMVQTRPHRYVKDQRIAATAMDPRSSYFHQTKYANPPSPTLPLPPPPPPPYRNNLNFHPPINFLAPPPPPPQQLRPPQTPQFSPRNPQFSYNHSPNHPQIHDNYHHQLSHHDLPHFTQLPRVSHQFNDERQPPRRLPESDHRVHEPRPDFRVLRNDRQTRHELEGNPNPNSRFMQDRNIVIDRESEHYHIRGEFGSNSGRSSAGDFRTVSNQVRGFESNSGNYENRRRLNYDYHDKGSENQSWFRDREVVREPRDSSIEFGSNEIGDGESRIATGKREHYRSREGNLEVERHGGKRSREGSYEFNRTPRKQVQKKSALLRIQQPSYRNREDERLPYSGYVDDTKSSSFRGKDQESGFFRGKDKDKVTHTDRGMGEGEREGSPVELDVSFKSNSLVAILTPSSTTVGASETILTPRNRKVRKVLVPAKDKDSINSSMNKPSKVAVEAGKGASVASKASSSDKDLKKSREGVIASGITNDRDSSSLPLKNRVEIPMKRTVAVRIGTPGKISSLSGKKKKVVKRVVKKVVSHNSTLSSSQPTKTRDEPVKADSFAHTPAEPRDTDKAATVTNVNSQPCPIEATVIPENDRVGRFEKFMESGQAGAGADSGNLFAYNSSGKKSCSHLHAIPNIDNSLTKSLNEIISSDIGGVEDVSKQPCQIGDSCVLENNAVRGSLKVTDSIEGNTDFGLSSLEKMIIHEDPMHSCIPVMGLDVASINSQQRITVSDKGTSDVGCKEPCRNQGSPLAESGITDFLQGASFPVGSNEIFDVSISGETGSQNAVIRLNQGVGTISGSPNCFTNVEEIDISGHGTGDGMGEELSQDGAAKTLESEPIRGSLDTKVSTSGSEEDANDIKKNDKKTEMPQSDLSRTDVPDMHLEPANVVTSTTAHWVDTTLRLCFEDDGTAQCTFSGAQFVDAGSQSCSNVVSVLHEGSLTDVSAAKVSVRSSADVGQRGVSQRNEKNRKSSAPQLELCSPVESDADEGPVFAGNSTSGMEVPSNSGDSLTLPKGEDVVSDMDSLCTSDLLLAQKGITALLENGSAGEHLSSVASIKDAFEVDGLKDVQSHLAVEELAVKKVISHSLLESVGEDIINTTPVMVGGRNQNNSMDIDAVEGAKVDIDAAEEQVGIESVTDHCQIPSKLQTQYLDENMPSIDVDDGGFHGAKNDSPCTSNNPSSFGDGFGVSFTNSGDELMEIVPETLSDRGSPETLPDVMGTSLSKNSVERIHENDDKIPAERPVINVGSDSSMSILSSQNAKVVLNLDHAAERDQLLTGKTGHLASQDSKITTQMPNAKSGDLYGKKNHSSHPISKIYSGRSSFVFTASKSSASSSRISKTRTWHRNDNCSDAAPPSNKAFSSTVPAQRQFPRKADKSQRTSYIRKGNSLVRKPTSVAQSPGPHALSSSVYQLNSSGTDEPKKSAGSDSRIDLADPLNVLRTGGMDASFEKPRTPSLSSVSKISNRASNSLGGRASSPLAEHLHSLCTETVTVPTKLLESNDVPKSSDDVLKISESPITQNSQISNLECHSDPNDGNTVALANGKSLTYVKRKSNQLVASSNPCASSVQNAHNTSSDSYYKRRKNQLIRTSLESQIKQTASIPDESLNSEGQTALNSFSRNFSKRRLRKGSGRAPKTPDMLCANSAEQLSLTVPSFTIYLLKFEIYVSHLGTCKPSKLSLVWTLHGAQLSKNDGDSSHCGKVLPHLFPWKRATYRRSSLPNSSSISDHSSLSTIGKLLLLRKRNTEYTRSKHGFSLRKSKVLSVGGSSLKWSKSIEKHSKKANEEATLAVAAAERKKREQRGAAHVACPTKSRNISRERIFRVGSVRYKMDSSRRTLQRISDDESSCAGALQKEKDAKKLYIPRRLMIGKDEYVRIGNGNQLIRDPKKRTRILASEKVRWSLHTARSRLARKRKYCQFFTRFGKCNKDDGKCPFIHDSSKIAVCTKFLNGLCFNHDCKLTHKVIPERMPDCSYFLQGLCTNKNCPYRHVHVNPNASTCEGFLRGYCADGNECPKKHSYVCPSFEAIGSCPQGSKCKLHHPKNRTKEKKSKRSRENNAQGRYFGLMHISATKTRNAVPGKLYGQDNDTICFEGIADYISLDVSDEEVVENNNPGDLHTAFGDSDPMNLQLGDLDKLIKPVRIMNI</sequence>
<gene>
    <name evidence="9" type="ORF">NC653_005806</name>
</gene>
<feature type="compositionally biased region" description="Polar residues" evidence="7">
    <location>
        <begin position="574"/>
        <end position="585"/>
    </location>
</feature>
<proteinExistence type="predicted"/>
<evidence type="ECO:0000256" key="3">
    <source>
        <dbReference type="ARBA" id="ARBA00022771"/>
    </source>
</evidence>
<feature type="compositionally biased region" description="Low complexity" evidence="7">
    <location>
        <begin position="492"/>
        <end position="503"/>
    </location>
</feature>
<feature type="region of interest" description="Disordered" evidence="7">
    <location>
        <begin position="74"/>
        <end position="146"/>
    </location>
</feature>
<feature type="region of interest" description="Disordered" evidence="7">
    <location>
        <begin position="476"/>
        <end position="514"/>
    </location>
</feature>
<keyword evidence="3 6" id="KW-0863">Zinc-finger</keyword>
<feature type="compositionally biased region" description="Pro residues" evidence="7">
    <location>
        <begin position="82"/>
        <end position="97"/>
    </location>
</feature>
<dbReference type="GO" id="GO:0008270">
    <property type="term" value="F:zinc ion binding"/>
    <property type="evidence" value="ECO:0007669"/>
    <property type="project" value="UniProtKB-KW"/>
</dbReference>
<evidence type="ECO:0000256" key="4">
    <source>
        <dbReference type="ARBA" id="ARBA00022833"/>
    </source>
</evidence>
<feature type="domain" description="C3H1-type" evidence="8">
    <location>
        <begin position="1947"/>
        <end position="1976"/>
    </location>
</feature>
<reference evidence="9" key="1">
    <citation type="journal article" date="2023" name="Mol. Ecol. Resour.">
        <title>Chromosome-level genome assembly of a triploid poplar Populus alba 'Berolinensis'.</title>
        <authorList>
            <person name="Chen S."/>
            <person name="Yu Y."/>
            <person name="Wang X."/>
            <person name="Wang S."/>
            <person name="Zhang T."/>
            <person name="Zhou Y."/>
            <person name="He R."/>
            <person name="Meng N."/>
            <person name="Wang Y."/>
            <person name="Liu W."/>
            <person name="Liu Z."/>
            <person name="Liu J."/>
            <person name="Guo Q."/>
            <person name="Huang H."/>
            <person name="Sederoff R.R."/>
            <person name="Wang G."/>
            <person name="Qu G."/>
            <person name="Chen S."/>
        </authorList>
    </citation>
    <scope>NUCLEOTIDE SEQUENCE</scope>
    <source>
        <strain evidence="9">SC-2020</strain>
    </source>
</reference>
<keyword evidence="10" id="KW-1185">Reference proteome</keyword>